<dbReference type="Proteomes" id="UP000265515">
    <property type="component" value="Unassembled WGS sequence"/>
</dbReference>
<name>A0A388MB00_CHABU</name>
<evidence type="ECO:0000256" key="1">
    <source>
        <dbReference type="SAM" id="MobiDB-lite"/>
    </source>
</evidence>
<evidence type="ECO:0000313" key="3">
    <source>
        <dbReference type="Proteomes" id="UP000265515"/>
    </source>
</evidence>
<comment type="caution">
    <text evidence="2">The sequence shown here is derived from an EMBL/GenBank/DDBJ whole genome shotgun (WGS) entry which is preliminary data.</text>
</comment>
<gene>
    <name evidence="2" type="ORF">CBR_g53499</name>
</gene>
<feature type="non-terminal residue" evidence="2">
    <location>
        <position position="1"/>
    </location>
</feature>
<proteinExistence type="predicted"/>
<protein>
    <submittedName>
        <fullName evidence="2">Uncharacterized protein</fullName>
    </submittedName>
</protein>
<reference evidence="2 3" key="1">
    <citation type="journal article" date="2018" name="Cell">
        <title>The Chara Genome: Secondary Complexity and Implications for Plant Terrestrialization.</title>
        <authorList>
            <person name="Nishiyama T."/>
            <person name="Sakayama H."/>
            <person name="Vries J.D."/>
            <person name="Buschmann H."/>
            <person name="Saint-Marcoux D."/>
            <person name="Ullrich K.K."/>
            <person name="Haas F.B."/>
            <person name="Vanderstraeten L."/>
            <person name="Becker D."/>
            <person name="Lang D."/>
            <person name="Vosolsobe S."/>
            <person name="Rombauts S."/>
            <person name="Wilhelmsson P.K.I."/>
            <person name="Janitza P."/>
            <person name="Kern R."/>
            <person name="Heyl A."/>
            <person name="Rumpler F."/>
            <person name="Villalobos L.I.A.C."/>
            <person name="Clay J.M."/>
            <person name="Skokan R."/>
            <person name="Toyoda A."/>
            <person name="Suzuki Y."/>
            <person name="Kagoshima H."/>
            <person name="Schijlen E."/>
            <person name="Tajeshwar N."/>
            <person name="Catarino B."/>
            <person name="Hetherington A.J."/>
            <person name="Saltykova A."/>
            <person name="Bonnot C."/>
            <person name="Breuninger H."/>
            <person name="Symeonidi A."/>
            <person name="Radhakrishnan G.V."/>
            <person name="Van Nieuwerburgh F."/>
            <person name="Deforce D."/>
            <person name="Chang C."/>
            <person name="Karol K.G."/>
            <person name="Hedrich R."/>
            <person name="Ulvskov P."/>
            <person name="Glockner G."/>
            <person name="Delwiche C.F."/>
            <person name="Petrasek J."/>
            <person name="Van de Peer Y."/>
            <person name="Friml J."/>
            <person name="Beilby M."/>
            <person name="Dolan L."/>
            <person name="Kohara Y."/>
            <person name="Sugano S."/>
            <person name="Fujiyama A."/>
            <person name="Delaux P.-M."/>
            <person name="Quint M."/>
            <person name="TheiBen G."/>
            <person name="Hagemann M."/>
            <person name="Harholt J."/>
            <person name="Dunand C."/>
            <person name="Zachgo S."/>
            <person name="Langdale J."/>
            <person name="Maumus F."/>
            <person name="Straeten D.V.D."/>
            <person name="Gould S.B."/>
            <person name="Rensing S.A."/>
        </authorList>
    </citation>
    <scope>NUCLEOTIDE SEQUENCE [LARGE SCALE GENOMIC DNA]</scope>
    <source>
        <strain evidence="2 3">S276</strain>
    </source>
</reference>
<dbReference type="AlphaFoldDB" id="A0A388MB00"/>
<sequence>SFATMKSSRGARRTSKGRSSEQTGTVSSPGRPASSLGVVQPRQPPESDVFFDAGGEDGPPHLAEGDQEEGEYDEEGVGEEEEEGEEVEEEQAEEEAEDEEEAEEEEEEDEEGGEENPMEEDSSWQKEFLRHDLFART</sequence>
<organism evidence="2 3">
    <name type="scientific">Chara braunii</name>
    <name type="common">Braun's stonewort</name>
    <dbReference type="NCBI Taxonomy" id="69332"/>
    <lineage>
        <taxon>Eukaryota</taxon>
        <taxon>Viridiplantae</taxon>
        <taxon>Streptophyta</taxon>
        <taxon>Charophyceae</taxon>
        <taxon>Charales</taxon>
        <taxon>Characeae</taxon>
        <taxon>Chara</taxon>
    </lineage>
</organism>
<keyword evidence="3" id="KW-1185">Reference proteome</keyword>
<feature type="compositionally biased region" description="Basic and acidic residues" evidence="1">
    <location>
        <begin position="123"/>
        <end position="137"/>
    </location>
</feature>
<feature type="compositionally biased region" description="Acidic residues" evidence="1">
    <location>
        <begin position="65"/>
        <end position="122"/>
    </location>
</feature>
<accession>A0A388MB00</accession>
<dbReference type="Gramene" id="GBG91685">
    <property type="protein sequence ID" value="GBG91685"/>
    <property type="gene ID" value="CBR_g53499"/>
</dbReference>
<feature type="region of interest" description="Disordered" evidence="1">
    <location>
        <begin position="1"/>
        <end position="137"/>
    </location>
</feature>
<evidence type="ECO:0000313" key="2">
    <source>
        <dbReference type="EMBL" id="GBG91685.1"/>
    </source>
</evidence>
<dbReference type="EMBL" id="BFEA01000935">
    <property type="protein sequence ID" value="GBG91685.1"/>
    <property type="molecule type" value="Genomic_DNA"/>
</dbReference>